<evidence type="ECO:0000256" key="2">
    <source>
        <dbReference type="ARBA" id="ARBA00012438"/>
    </source>
</evidence>
<dbReference type="InterPro" id="IPR036641">
    <property type="entry name" value="HPT_dom_sf"/>
</dbReference>
<name>A0A2M9G0D1_9PROT</name>
<keyword evidence="4" id="KW-0597">Phosphoprotein</keyword>
<dbReference type="SUPFAM" id="SSF55874">
    <property type="entry name" value="ATPase domain of HSP90 chaperone/DNA topoisomerase II/histidine kinase"/>
    <property type="match status" value="1"/>
</dbReference>
<dbReference type="InterPro" id="IPR051315">
    <property type="entry name" value="Bact_Chemotaxis_CheA"/>
</dbReference>
<dbReference type="Gene3D" id="3.30.565.10">
    <property type="entry name" value="Histidine kinase-like ATPase, C-terminal domain"/>
    <property type="match status" value="1"/>
</dbReference>
<dbReference type="Pfam" id="PF01627">
    <property type="entry name" value="Hpt"/>
    <property type="match status" value="1"/>
</dbReference>
<evidence type="ECO:0000256" key="1">
    <source>
        <dbReference type="ARBA" id="ARBA00000085"/>
    </source>
</evidence>
<dbReference type="PROSITE" id="PS50894">
    <property type="entry name" value="HPT"/>
    <property type="match status" value="1"/>
</dbReference>
<reference evidence="7 8" key="1">
    <citation type="submission" date="2017-11" db="EMBL/GenBank/DDBJ databases">
        <title>Draft genome sequence of Rhizobiales bacterium SY3-13.</title>
        <authorList>
            <person name="Sun C."/>
        </authorList>
    </citation>
    <scope>NUCLEOTIDE SEQUENCE [LARGE SCALE GENOMIC DNA]</scope>
    <source>
        <strain evidence="7 8">SY3-13</strain>
    </source>
</reference>
<dbReference type="RefSeq" id="WP_109792847.1">
    <property type="nucleotide sequence ID" value="NZ_PHIG01000036.1"/>
</dbReference>
<dbReference type="Pfam" id="PF02518">
    <property type="entry name" value="HATPase_c"/>
    <property type="match status" value="1"/>
</dbReference>
<evidence type="ECO:0000259" key="5">
    <source>
        <dbReference type="PROSITE" id="PS50109"/>
    </source>
</evidence>
<dbReference type="EC" id="2.7.13.3" evidence="2"/>
<comment type="caution">
    <text evidence="7">The sequence shown here is derived from an EMBL/GenBank/DDBJ whole genome shotgun (WGS) entry which is preliminary data.</text>
</comment>
<gene>
    <name evidence="7" type="ORF">CVT23_13415</name>
</gene>
<evidence type="ECO:0000259" key="6">
    <source>
        <dbReference type="PROSITE" id="PS50894"/>
    </source>
</evidence>
<organism evidence="7 8">
    <name type="scientific">Minwuia thermotolerans</name>
    <dbReference type="NCBI Taxonomy" id="2056226"/>
    <lineage>
        <taxon>Bacteria</taxon>
        <taxon>Pseudomonadati</taxon>
        <taxon>Pseudomonadota</taxon>
        <taxon>Alphaproteobacteria</taxon>
        <taxon>Minwuiales</taxon>
        <taxon>Minwuiaceae</taxon>
        <taxon>Minwuia</taxon>
    </lineage>
</organism>
<feature type="domain" description="Histidine kinase" evidence="5">
    <location>
        <begin position="156"/>
        <end position="270"/>
    </location>
</feature>
<dbReference type="PROSITE" id="PS50109">
    <property type="entry name" value="HIS_KIN"/>
    <property type="match status" value="1"/>
</dbReference>
<dbReference type="Gene3D" id="1.20.120.160">
    <property type="entry name" value="HPT domain"/>
    <property type="match status" value="1"/>
</dbReference>
<dbReference type="AlphaFoldDB" id="A0A2M9G0D1"/>
<keyword evidence="8" id="KW-1185">Reference proteome</keyword>
<dbReference type="EMBL" id="PHIG01000036">
    <property type="protein sequence ID" value="PJK29178.1"/>
    <property type="molecule type" value="Genomic_DNA"/>
</dbReference>
<dbReference type="SMART" id="SM00387">
    <property type="entry name" value="HATPase_c"/>
    <property type="match status" value="1"/>
</dbReference>
<dbReference type="SUPFAM" id="SSF47226">
    <property type="entry name" value="Histidine-containing phosphotransfer domain, HPT domain"/>
    <property type="match status" value="1"/>
</dbReference>
<comment type="catalytic activity">
    <reaction evidence="1">
        <text>ATP + protein L-histidine = ADP + protein N-phospho-L-histidine.</text>
        <dbReference type="EC" id="2.7.13.3"/>
    </reaction>
</comment>
<evidence type="ECO:0000256" key="3">
    <source>
        <dbReference type="ARBA" id="ARBA00023012"/>
    </source>
</evidence>
<dbReference type="PANTHER" id="PTHR43395">
    <property type="entry name" value="SENSOR HISTIDINE KINASE CHEA"/>
    <property type="match status" value="1"/>
</dbReference>
<dbReference type="InterPro" id="IPR003594">
    <property type="entry name" value="HATPase_dom"/>
</dbReference>
<sequence length="272" mass="28214">MTIAIQEDAADNHRAEVLADVRRAIEAVEAARDNPAGRDRALRDLHTVKGAVGFLGLSELAGALHELEGVMGRGGDGLDVAHRVSEARRLLDSESDTGPPAATGLAGEGAFTQCLWWAERMIGQISTSLGKEAELSITGGDLRIDNKSRAALTRALQHLVRNAIVHGIETPDRRSALGKPRCGAIAIAVHRTGGLLTVEVSDDGAGLPDELSARVFQPGVSGAADVSLYAGRGIGLDVALSEVASLGGRVEARSTPGLGACFTIIVQEPTGP</sequence>
<evidence type="ECO:0000256" key="4">
    <source>
        <dbReference type="PROSITE-ProRule" id="PRU00110"/>
    </source>
</evidence>
<dbReference type="GO" id="GO:0000155">
    <property type="term" value="F:phosphorelay sensor kinase activity"/>
    <property type="evidence" value="ECO:0007669"/>
    <property type="project" value="UniProtKB-ARBA"/>
</dbReference>
<dbReference type="InterPro" id="IPR005467">
    <property type="entry name" value="His_kinase_dom"/>
</dbReference>
<dbReference type="InterPro" id="IPR004358">
    <property type="entry name" value="Sig_transdc_His_kin-like_C"/>
</dbReference>
<proteinExistence type="predicted"/>
<dbReference type="PRINTS" id="PR00344">
    <property type="entry name" value="BCTRLSENSOR"/>
</dbReference>
<evidence type="ECO:0000313" key="8">
    <source>
        <dbReference type="Proteomes" id="UP000229498"/>
    </source>
</evidence>
<keyword evidence="3" id="KW-0902">Two-component regulatory system</keyword>
<dbReference type="InterPro" id="IPR008207">
    <property type="entry name" value="Sig_transdc_His_kin_Hpt_dom"/>
</dbReference>
<evidence type="ECO:0000313" key="7">
    <source>
        <dbReference type="EMBL" id="PJK29178.1"/>
    </source>
</evidence>
<protein>
    <recommendedName>
        <fullName evidence="2">histidine kinase</fullName>
        <ecNumber evidence="2">2.7.13.3</ecNumber>
    </recommendedName>
</protein>
<dbReference type="OrthoDB" id="9803176at2"/>
<feature type="domain" description="HPt" evidence="6">
    <location>
        <begin position="6"/>
        <end position="105"/>
    </location>
</feature>
<dbReference type="PANTHER" id="PTHR43395:SF8">
    <property type="entry name" value="HISTIDINE KINASE"/>
    <property type="match status" value="1"/>
</dbReference>
<dbReference type="Proteomes" id="UP000229498">
    <property type="component" value="Unassembled WGS sequence"/>
</dbReference>
<accession>A0A2M9G0D1</accession>
<dbReference type="InterPro" id="IPR036890">
    <property type="entry name" value="HATPase_C_sf"/>
</dbReference>
<feature type="modified residue" description="Phosphohistidine" evidence="4">
    <location>
        <position position="46"/>
    </location>
</feature>